<organism evidence="2 3">
    <name type="scientific">Emiliania huxleyi (strain CCMP1516)</name>
    <dbReference type="NCBI Taxonomy" id="280463"/>
    <lineage>
        <taxon>Eukaryota</taxon>
        <taxon>Haptista</taxon>
        <taxon>Haptophyta</taxon>
        <taxon>Prymnesiophyceae</taxon>
        <taxon>Isochrysidales</taxon>
        <taxon>Noelaerhabdaceae</taxon>
        <taxon>Emiliania</taxon>
    </lineage>
</organism>
<dbReference type="Proteomes" id="UP000013827">
    <property type="component" value="Unassembled WGS sequence"/>
</dbReference>
<dbReference type="AlphaFoldDB" id="A0A0D3IU19"/>
<dbReference type="RefSeq" id="XP_005767183.1">
    <property type="nucleotide sequence ID" value="XM_005767126.1"/>
</dbReference>
<dbReference type="HOGENOM" id="CLU_913468_0_0_1"/>
<protein>
    <submittedName>
        <fullName evidence="2">Uncharacterized protein</fullName>
    </submittedName>
</protein>
<feature type="region of interest" description="Disordered" evidence="1">
    <location>
        <begin position="146"/>
        <end position="195"/>
    </location>
</feature>
<name>A0A0D3IU19_EMIH1</name>
<dbReference type="GeneID" id="17260958"/>
<sequence>MLLSARRVARLAPAVRSRALSKVVATITGPCNKEALSTFTRAIDGIGGCKLGGSRSMELSGTVSISSVVFVPEGLDNHEAAAPPRLSHALQCALPPRYVVSVQESGEGNAPQAFARCAPSRGPRRPPLPRIVAECPLFRADPLSLSPSREPAACSPATHSAPHLACTARPPASPPLSLASPPPPPLPSASLPSASLPSSFRRVTVTGAERMGILAELADYAESRSLQVSTMLATTDASRYGADGIEGTDDDEDPIYTATCTLASHSPEEARGHSPRDAPWVRNEIYEFGEKAELTVTFEDLTAQA</sequence>
<evidence type="ECO:0000313" key="3">
    <source>
        <dbReference type="Proteomes" id="UP000013827"/>
    </source>
</evidence>
<reference evidence="2" key="2">
    <citation type="submission" date="2024-10" db="UniProtKB">
        <authorList>
            <consortium name="EnsemblProtists"/>
        </authorList>
    </citation>
    <scope>IDENTIFICATION</scope>
</reference>
<keyword evidence="3" id="KW-1185">Reference proteome</keyword>
<evidence type="ECO:0000313" key="2">
    <source>
        <dbReference type="EnsemblProtists" id="EOD14754"/>
    </source>
</evidence>
<proteinExistence type="predicted"/>
<reference evidence="3" key="1">
    <citation type="journal article" date="2013" name="Nature">
        <title>Pan genome of the phytoplankton Emiliania underpins its global distribution.</title>
        <authorList>
            <person name="Read B.A."/>
            <person name="Kegel J."/>
            <person name="Klute M.J."/>
            <person name="Kuo A."/>
            <person name="Lefebvre S.C."/>
            <person name="Maumus F."/>
            <person name="Mayer C."/>
            <person name="Miller J."/>
            <person name="Monier A."/>
            <person name="Salamov A."/>
            <person name="Young J."/>
            <person name="Aguilar M."/>
            <person name="Claverie J.M."/>
            <person name="Frickenhaus S."/>
            <person name="Gonzalez K."/>
            <person name="Herman E.K."/>
            <person name="Lin Y.C."/>
            <person name="Napier J."/>
            <person name="Ogata H."/>
            <person name="Sarno A.F."/>
            <person name="Shmutz J."/>
            <person name="Schroeder D."/>
            <person name="de Vargas C."/>
            <person name="Verret F."/>
            <person name="von Dassow P."/>
            <person name="Valentin K."/>
            <person name="Van de Peer Y."/>
            <person name="Wheeler G."/>
            <person name="Dacks J.B."/>
            <person name="Delwiche C.F."/>
            <person name="Dyhrman S.T."/>
            <person name="Glockner G."/>
            <person name="John U."/>
            <person name="Richards T."/>
            <person name="Worden A.Z."/>
            <person name="Zhang X."/>
            <person name="Grigoriev I.V."/>
            <person name="Allen A.E."/>
            <person name="Bidle K."/>
            <person name="Borodovsky M."/>
            <person name="Bowler C."/>
            <person name="Brownlee C."/>
            <person name="Cock J.M."/>
            <person name="Elias M."/>
            <person name="Gladyshev V.N."/>
            <person name="Groth M."/>
            <person name="Guda C."/>
            <person name="Hadaegh A."/>
            <person name="Iglesias-Rodriguez M.D."/>
            <person name="Jenkins J."/>
            <person name="Jones B.M."/>
            <person name="Lawson T."/>
            <person name="Leese F."/>
            <person name="Lindquist E."/>
            <person name="Lobanov A."/>
            <person name="Lomsadze A."/>
            <person name="Malik S.B."/>
            <person name="Marsh M.E."/>
            <person name="Mackinder L."/>
            <person name="Mock T."/>
            <person name="Mueller-Roeber B."/>
            <person name="Pagarete A."/>
            <person name="Parker M."/>
            <person name="Probert I."/>
            <person name="Quesneville H."/>
            <person name="Raines C."/>
            <person name="Rensing S.A."/>
            <person name="Riano-Pachon D.M."/>
            <person name="Richier S."/>
            <person name="Rokitta S."/>
            <person name="Shiraiwa Y."/>
            <person name="Soanes D.M."/>
            <person name="van der Giezen M."/>
            <person name="Wahlund T.M."/>
            <person name="Williams B."/>
            <person name="Wilson W."/>
            <person name="Wolfe G."/>
            <person name="Wurch L.L."/>
        </authorList>
    </citation>
    <scope>NUCLEOTIDE SEQUENCE</scope>
</reference>
<accession>A0A0D3IU19</accession>
<evidence type="ECO:0000256" key="1">
    <source>
        <dbReference type="SAM" id="MobiDB-lite"/>
    </source>
</evidence>
<dbReference type="EnsemblProtists" id="EOD14754">
    <property type="protein sequence ID" value="EOD14754"/>
    <property type="gene ID" value="EMIHUDRAFT_432610"/>
</dbReference>
<dbReference type="KEGG" id="ehx:EMIHUDRAFT_432610"/>
<dbReference type="PaxDb" id="2903-EOD14754"/>